<organism evidence="3 4">
    <name type="scientific">Siccirubricoccus deserti</name>
    <dbReference type="NCBI Taxonomy" id="2013562"/>
    <lineage>
        <taxon>Bacteria</taxon>
        <taxon>Pseudomonadati</taxon>
        <taxon>Pseudomonadota</taxon>
        <taxon>Alphaproteobacteria</taxon>
        <taxon>Acetobacterales</taxon>
        <taxon>Roseomonadaceae</taxon>
        <taxon>Siccirubricoccus</taxon>
    </lineage>
</organism>
<keyword evidence="4" id="KW-1185">Reference proteome</keyword>
<evidence type="ECO:0000256" key="1">
    <source>
        <dbReference type="ARBA" id="ARBA00006987"/>
    </source>
</evidence>
<name>A0A9X0QZZ6_9PROT</name>
<dbReference type="Gene3D" id="3.40.190.10">
    <property type="entry name" value="Periplasmic binding protein-like II"/>
    <property type="match status" value="1"/>
</dbReference>
<evidence type="ECO:0000313" key="4">
    <source>
        <dbReference type="Proteomes" id="UP000600101"/>
    </source>
</evidence>
<dbReference type="InterPro" id="IPR005064">
    <property type="entry name" value="BUG"/>
</dbReference>
<feature type="signal peptide" evidence="2">
    <location>
        <begin position="1"/>
        <end position="23"/>
    </location>
</feature>
<dbReference type="PANTHER" id="PTHR42928">
    <property type="entry name" value="TRICARBOXYLATE-BINDING PROTEIN"/>
    <property type="match status" value="1"/>
</dbReference>
<comment type="caution">
    <text evidence="3">The sequence shown here is derived from an EMBL/GenBank/DDBJ whole genome shotgun (WGS) entry which is preliminary data.</text>
</comment>
<dbReference type="InterPro" id="IPR042100">
    <property type="entry name" value="Bug_dom1"/>
</dbReference>
<evidence type="ECO:0000256" key="2">
    <source>
        <dbReference type="SAM" id="SignalP"/>
    </source>
</evidence>
<dbReference type="Proteomes" id="UP000600101">
    <property type="component" value="Unassembled WGS sequence"/>
</dbReference>
<sequence>MRGVGRRPLLAGLGAAIAGPAAAQGQEWRPDRPIRMILPNGAGSGADIVARALAQKLSGILGQSVVVDNQPQGVGAVGILAAARARPDGQTLMCAISSILLAPLVDPSLAYDVRSFIPVSQVHQAATVLCVSPQVPARSFTDFVALARTTPERFTLATYGHGTASHVHAALLSRRARLGVEVIHYSNGPTAIRDMAADHIRCAFLDSGSGIGSFRDGQLRPLAVSGRRRLGVLPDVPSFGELGFPGFEPAIWQAVFLPLNTPAPIVGTIAAAVRNAVATPELSERLRNIGFEPVGGTSQELAAMLIAERATWASTIAETGIRPA</sequence>
<dbReference type="CDD" id="cd07012">
    <property type="entry name" value="PBP2_Bug_TTT"/>
    <property type="match status" value="1"/>
</dbReference>
<evidence type="ECO:0000313" key="3">
    <source>
        <dbReference type="EMBL" id="MBC4017015.1"/>
    </source>
</evidence>
<keyword evidence="2" id="KW-0732">Signal</keyword>
<gene>
    <name evidence="3" type="ORF">H7965_17000</name>
</gene>
<protein>
    <submittedName>
        <fullName evidence="3">Tripartite tricarboxylate transporter substrate binding protein</fullName>
    </submittedName>
</protein>
<dbReference type="Gene3D" id="3.40.190.150">
    <property type="entry name" value="Bordetella uptake gene, domain 1"/>
    <property type="match status" value="1"/>
</dbReference>
<dbReference type="AlphaFoldDB" id="A0A9X0QZZ6"/>
<dbReference type="EMBL" id="JACOMF010000021">
    <property type="protein sequence ID" value="MBC4017015.1"/>
    <property type="molecule type" value="Genomic_DNA"/>
</dbReference>
<dbReference type="PIRSF" id="PIRSF017082">
    <property type="entry name" value="YflP"/>
    <property type="match status" value="1"/>
</dbReference>
<feature type="chain" id="PRO_5040788225" evidence="2">
    <location>
        <begin position="24"/>
        <end position="324"/>
    </location>
</feature>
<dbReference type="PANTHER" id="PTHR42928:SF5">
    <property type="entry name" value="BLR1237 PROTEIN"/>
    <property type="match status" value="1"/>
</dbReference>
<dbReference type="Pfam" id="PF03401">
    <property type="entry name" value="TctC"/>
    <property type="match status" value="1"/>
</dbReference>
<reference evidence="3" key="1">
    <citation type="submission" date="2020-08" db="EMBL/GenBank/DDBJ databases">
        <authorList>
            <person name="Hu Y."/>
            <person name="Nguyen S.V."/>
            <person name="Li F."/>
            <person name="Fanning S."/>
        </authorList>
    </citation>
    <scope>NUCLEOTIDE SEQUENCE</scope>
    <source>
        <strain evidence="3">SYSU D8009</strain>
    </source>
</reference>
<comment type="similarity">
    <text evidence="1">Belongs to the UPF0065 (bug) family.</text>
</comment>
<proteinExistence type="inferred from homology"/>
<dbReference type="RefSeq" id="WP_186771779.1">
    <property type="nucleotide sequence ID" value="NZ_JACOMF010000021.1"/>
</dbReference>
<accession>A0A9X0QZZ6</accession>